<dbReference type="AlphaFoldDB" id="X0W524"/>
<dbReference type="Pfam" id="PF00207">
    <property type="entry name" value="A2M"/>
    <property type="match status" value="1"/>
</dbReference>
<dbReference type="InterPro" id="IPR051802">
    <property type="entry name" value="YfhM-like"/>
</dbReference>
<dbReference type="PANTHER" id="PTHR40094:SF1">
    <property type="entry name" value="UBIQUITIN DOMAIN-CONTAINING PROTEIN"/>
    <property type="match status" value="1"/>
</dbReference>
<feature type="non-terminal residue" evidence="2">
    <location>
        <position position="260"/>
    </location>
</feature>
<proteinExistence type="predicted"/>
<gene>
    <name evidence="2" type="ORF">S01H1_52731</name>
</gene>
<organism evidence="2">
    <name type="scientific">marine sediment metagenome</name>
    <dbReference type="NCBI Taxonomy" id="412755"/>
    <lineage>
        <taxon>unclassified sequences</taxon>
        <taxon>metagenomes</taxon>
        <taxon>ecological metagenomes</taxon>
    </lineage>
</organism>
<name>X0W524_9ZZZZ</name>
<dbReference type="PANTHER" id="PTHR40094">
    <property type="entry name" value="ALPHA-2-MACROGLOBULIN HOMOLOG"/>
    <property type="match status" value="1"/>
</dbReference>
<evidence type="ECO:0000259" key="1">
    <source>
        <dbReference type="SMART" id="SM01360"/>
    </source>
</evidence>
<dbReference type="GO" id="GO:0004866">
    <property type="term" value="F:endopeptidase inhibitor activity"/>
    <property type="evidence" value="ECO:0007669"/>
    <property type="project" value="InterPro"/>
</dbReference>
<protein>
    <recommendedName>
        <fullName evidence="1">Alpha-2-macroglobulin domain-containing protein</fullName>
    </recommendedName>
</protein>
<dbReference type="InterPro" id="IPR001599">
    <property type="entry name" value="Macroglobln_a2"/>
</dbReference>
<dbReference type="InterPro" id="IPR011625">
    <property type="entry name" value="A2M_N_BRD"/>
</dbReference>
<accession>X0W524</accession>
<feature type="non-terminal residue" evidence="2">
    <location>
        <position position="1"/>
    </location>
</feature>
<sequence>PLNVEEEGTHLNFSIEAPKEINPGKEFEVKIKTLDSSPAQFTIAVVDEGLLDLTAYKTPSPWKYFFQKESLSVKTFDIFSKIIGANWGDVYKIFSIGGGFEKEKVCMEKQLSPVKVKRFKPVFMFKGPIRTDEKGEAIVKFKMPNYIGSVRVMVIGARGNSYGSKGKAIAVKSPLMVMPTLPRVLGPEDKILIPVTVFAMQDNIGEVEVNMNVEGVVKPIGENKKILSFAKKGDKDIYFELQADAAMGTSTIKISASSRD</sequence>
<dbReference type="EMBL" id="BARS01034100">
    <property type="protein sequence ID" value="GAG18407.1"/>
    <property type="molecule type" value="Genomic_DNA"/>
</dbReference>
<dbReference type="Pfam" id="PF07703">
    <property type="entry name" value="A2M_BRD"/>
    <property type="match status" value="1"/>
</dbReference>
<evidence type="ECO:0000313" key="2">
    <source>
        <dbReference type="EMBL" id="GAG18407.1"/>
    </source>
</evidence>
<reference evidence="2" key="1">
    <citation type="journal article" date="2014" name="Front. Microbiol.">
        <title>High frequency of phylogenetically diverse reductive dehalogenase-homologous genes in deep subseafloor sedimentary metagenomes.</title>
        <authorList>
            <person name="Kawai M."/>
            <person name="Futagami T."/>
            <person name="Toyoda A."/>
            <person name="Takaki Y."/>
            <person name="Nishi S."/>
            <person name="Hori S."/>
            <person name="Arai W."/>
            <person name="Tsubouchi T."/>
            <person name="Morono Y."/>
            <person name="Uchiyama I."/>
            <person name="Ito T."/>
            <person name="Fujiyama A."/>
            <person name="Inagaki F."/>
            <person name="Takami H."/>
        </authorList>
    </citation>
    <scope>NUCLEOTIDE SEQUENCE</scope>
    <source>
        <strain evidence="2">Expedition CK06-06</strain>
    </source>
</reference>
<dbReference type="SMART" id="SM01360">
    <property type="entry name" value="A2M"/>
    <property type="match status" value="1"/>
</dbReference>
<feature type="domain" description="Alpha-2-macroglobulin" evidence="1">
    <location>
        <begin position="122"/>
        <end position="211"/>
    </location>
</feature>
<comment type="caution">
    <text evidence="2">The sequence shown here is derived from an EMBL/GenBank/DDBJ whole genome shotgun (WGS) entry which is preliminary data.</text>
</comment>